<name>A0A2T7PYJ7_POMCA</name>
<dbReference type="EMBL" id="PZQS01000001">
    <property type="protein sequence ID" value="PVD38493.1"/>
    <property type="molecule type" value="Genomic_DNA"/>
</dbReference>
<accession>A0A2T7PYJ7</accession>
<dbReference type="Proteomes" id="UP000245119">
    <property type="component" value="Linkage Group LG1"/>
</dbReference>
<evidence type="ECO:0000313" key="3">
    <source>
        <dbReference type="Proteomes" id="UP000245119"/>
    </source>
</evidence>
<dbReference type="AlphaFoldDB" id="A0A2T7PYJ7"/>
<evidence type="ECO:0000256" key="1">
    <source>
        <dbReference type="SAM" id="MobiDB-lite"/>
    </source>
</evidence>
<gene>
    <name evidence="2" type="ORF">C0Q70_01108</name>
</gene>
<comment type="caution">
    <text evidence="2">The sequence shown here is derived from an EMBL/GenBank/DDBJ whole genome shotgun (WGS) entry which is preliminary data.</text>
</comment>
<protein>
    <submittedName>
        <fullName evidence="2">Uncharacterized protein</fullName>
    </submittedName>
</protein>
<keyword evidence="3" id="KW-1185">Reference proteome</keyword>
<evidence type="ECO:0000313" key="2">
    <source>
        <dbReference type="EMBL" id="PVD38493.1"/>
    </source>
</evidence>
<sequence length="150" mass="16323">MSDERPAAQVRCGRRHPGSKEPLGPGGGGRWYLRPTSFLEGTPRVCLGSEDEKECGNTLTLAGVVACRTPHTHLEDTTHTATGHLPLAYTEPSRSWQAVASRKPWLGRDDPTAPGWPGNYGAQTTGFTDDGRQGRRVHQARIPNKPDVET</sequence>
<reference evidence="2 3" key="1">
    <citation type="submission" date="2018-04" db="EMBL/GenBank/DDBJ databases">
        <title>The genome of golden apple snail Pomacea canaliculata provides insight into stress tolerance and invasive adaptation.</title>
        <authorList>
            <person name="Liu C."/>
            <person name="Liu B."/>
            <person name="Ren Y."/>
            <person name="Zhang Y."/>
            <person name="Wang H."/>
            <person name="Li S."/>
            <person name="Jiang F."/>
            <person name="Yin L."/>
            <person name="Zhang G."/>
            <person name="Qian W."/>
            <person name="Fan W."/>
        </authorList>
    </citation>
    <scope>NUCLEOTIDE SEQUENCE [LARGE SCALE GENOMIC DNA]</scope>
    <source>
        <strain evidence="2">SZHN2017</strain>
        <tissue evidence="2">Muscle</tissue>
    </source>
</reference>
<feature type="region of interest" description="Disordered" evidence="1">
    <location>
        <begin position="1"/>
        <end position="31"/>
    </location>
</feature>
<feature type="region of interest" description="Disordered" evidence="1">
    <location>
        <begin position="105"/>
        <end position="150"/>
    </location>
</feature>
<proteinExistence type="predicted"/>
<organism evidence="2 3">
    <name type="scientific">Pomacea canaliculata</name>
    <name type="common">Golden apple snail</name>
    <dbReference type="NCBI Taxonomy" id="400727"/>
    <lineage>
        <taxon>Eukaryota</taxon>
        <taxon>Metazoa</taxon>
        <taxon>Spiralia</taxon>
        <taxon>Lophotrochozoa</taxon>
        <taxon>Mollusca</taxon>
        <taxon>Gastropoda</taxon>
        <taxon>Caenogastropoda</taxon>
        <taxon>Architaenioglossa</taxon>
        <taxon>Ampullarioidea</taxon>
        <taxon>Ampullariidae</taxon>
        <taxon>Pomacea</taxon>
    </lineage>
</organism>